<accession>A0ABZ1XTP3</accession>
<dbReference type="InterPro" id="IPR023187">
    <property type="entry name" value="Tscrpt_reg_MarR-type_CS"/>
</dbReference>
<dbReference type="SUPFAM" id="SSF46785">
    <property type="entry name" value="Winged helix' DNA-binding domain"/>
    <property type="match status" value="1"/>
</dbReference>
<dbReference type="PANTHER" id="PTHR42756">
    <property type="entry name" value="TRANSCRIPTIONAL REGULATOR, MARR"/>
    <property type="match status" value="1"/>
</dbReference>
<dbReference type="EMBL" id="CP109019">
    <property type="protein sequence ID" value="WUT86950.1"/>
    <property type="molecule type" value="Genomic_DNA"/>
</dbReference>
<evidence type="ECO:0000313" key="5">
    <source>
        <dbReference type="EMBL" id="WUT86950.1"/>
    </source>
</evidence>
<evidence type="ECO:0000256" key="3">
    <source>
        <dbReference type="ARBA" id="ARBA00023163"/>
    </source>
</evidence>
<dbReference type="InterPro" id="IPR000835">
    <property type="entry name" value="HTH_MarR-typ"/>
</dbReference>
<dbReference type="RefSeq" id="WP_329403768.1">
    <property type="nucleotide sequence ID" value="NZ_CP109019.1"/>
</dbReference>
<protein>
    <submittedName>
        <fullName evidence="5">MarR family transcriptional regulator</fullName>
    </submittedName>
</protein>
<keyword evidence="6" id="KW-1185">Reference proteome</keyword>
<dbReference type="PANTHER" id="PTHR42756:SF1">
    <property type="entry name" value="TRANSCRIPTIONAL REPRESSOR OF EMRAB OPERON"/>
    <property type="match status" value="1"/>
</dbReference>
<dbReference type="InterPro" id="IPR036390">
    <property type="entry name" value="WH_DNA-bd_sf"/>
</dbReference>
<dbReference type="PRINTS" id="PR00598">
    <property type="entry name" value="HTHMARR"/>
</dbReference>
<dbReference type="PROSITE" id="PS01117">
    <property type="entry name" value="HTH_MARR_1"/>
    <property type="match status" value="1"/>
</dbReference>
<evidence type="ECO:0000256" key="1">
    <source>
        <dbReference type="ARBA" id="ARBA00023015"/>
    </source>
</evidence>
<evidence type="ECO:0000313" key="6">
    <source>
        <dbReference type="Proteomes" id="UP001432060"/>
    </source>
</evidence>
<keyword evidence="1" id="KW-0805">Transcription regulation</keyword>
<keyword evidence="2" id="KW-0238">DNA-binding</keyword>
<name>A0ABZ1XTP3_9ACTN</name>
<gene>
    <name evidence="5" type="ORF">OG515_34465</name>
</gene>
<feature type="domain" description="HTH marR-type" evidence="4">
    <location>
        <begin position="5"/>
        <end position="140"/>
    </location>
</feature>
<evidence type="ECO:0000259" key="4">
    <source>
        <dbReference type="PROSITE" id="PS50995"/>
    </source>
</evidence>
<reference evidence="5" key="1">
    <citation type="submission" date="2022-10" db="EMBL/GenBank/DDBJ databases">
        <title>The complete genomes of actinobacterial strains from the NBC collection.</title>
        <authorList>
            <person name="Joergensen T.S."/>
            <person name="Alvarez Arevalo M."/>
            <person name="Sterndorff E.B."/>
            <person name="Faurdal D."/>
            <person name="Vuksanovic O."/>
            <person name="Mourched A.-S."/>
            <person name="Charusanti P."/>
            <person name="Shaw S."/>
            <person name="Blin K."/>
            <person name="Weber T."/>
        </authorList>
    </citation>
    <scope>NUCLEOTIDE SEQUENCE</scope>
    <source>
        <strain evidence="5">NBC_00668</strain>
    </source>
</reference>
<evidence type="ECO:0000256" key="2">
    <source>
        <dbReference type="ARBA" id="ARBA00023125"/>
    </source>
</evidence>
<dbReference type="InterPro" id="IPR036388">
    <property type="entry name" value="WH-like_DNA-bd_sf"/>
</dbReference>
<dbReference type="PROSITE" id="PS50995">
    <property type="entry name" value="HTH_MARR_2"/>
    <property type="match status" value="1"/>
</dbReference>
<keyword evidence="3" id="KW-0804">Transcription</keyword>
<dbReference type="Gene3D" id="1.10.10.10">
    <property type="entry name" value="Winged helix-like DNA-binding domain superfamily/Winged helix DNA-binding domain"/>
    <property type="match status" value="1"/>
</dbReference>
<dbReference type="Pfam" id="PF01047">
    <property type="entry name" value="MarR"/>
    <property type="match status" value="1"/>
</dbReference>
<proteinExistence type="predicted"/>
<organism evidence="5 6">
    <name type="scientific">Streptomyces melanogenes</name>
    <dbReference type="NCBI Taxonomy" id="67326"/>
    <lineage>
        <taxon>Bacteria</taxon>
        <taxon>Bacillati</taxon>
        <taxon>Actinomycetota</taxon>
        <taxon>Actinomycetes</taxon>
        <taxon>Kitasatosporales</taxon>
        <taxon>Streptomycetaceae</taxon>
        <taxon>Streptomyces</taxon>
    </lineage>
</organism>
<dbReference type="Proteomes" id="UP001432060">
    <property type="component" value="Chromosome"/>
</dbReference>
<dbReference type="SMART" id="SM00347">
    <property type="entry name" value="HTH_MARR"/>
    <property type="match status" value="1"/>
</dbReference>
<sequence>MHADTDTTSHAIVRVARSHRAAAERLLRSSGLHAGQELLMMHLWDNGPQPQSALIDLLGLDASTVTRAVQRLEQSGFVRRTRSETDRRAVIVKPTAAGQALRDQVSRAWKELEDLTLTGLTEPERLELARLLAVVERNLS</sequence>